<reference evidence="1 2" key="1">
    <citation type="submission" date="2015-05" db="EMBL/GenBank/DDBJ databases">
        <title>Photobacterium galathea sp. nov.</title>
        <authorList>
            <person name="Machado H."/>
            <person name="Gram L."/>
        </authorList>
    </citation>
    <scope>NUCLEOTIDE SEQUENCE [LARGE SCALE GENOMIC DNA]</scope>
    <source>
        <strain evidence="1 2">CGMCC 1.12159</strain>
    </source>
</reference>
<accession>A0A0J1JTH3</accession>
<name>A0A0J1JTH3_9GAMM</name>
<gene>
    <name evidence="1" type="ORF">ABT56_11470</name>
</gene>
<dbReference type="AlphaFoldDB" id="A0A0J1JTH3"/>
<dbReference type="PATRIC" id="fig|1195763.3.peg.2411"/>
<sequence length="63" mass="7262">MEKLELAKGLFRQPMTLNELRLLDQLERQAEGKERLFIASLWDAAYANVDPIVLHQARVEGLL</sequence>
<dbReference type="EMBL" id="LDOT01000013">
    <property type="protein sequence ID" value="KLV05572.1"/>
    <property type="molecule type" value="Genomic_DNA"/>
</dbReference>
<organism evidence="1 2">
    <name type="scientific">Photobacterium aquae</name>
    <dbReference type="NCBI Taxonomy" id="1195763"/>
    <lineage>
        <taxon>Bacteria</taxon>
        <taxon>Pseudomonadati</taxon>
        <taxon>Pseudomonadota</taxon>
        <taxon>Gammaproteobacteria</taxon>
        <taxon>Vibrionales</taxon>
        <taxon>Vibrionaceae</taxon>
        <taxon>Photobacterium</taxon>
    </lineage>
</organism>
<comment type="caution">
    <text evidence="1">The sequence shown here is derived from an EMBL/GenBank/DDBJ whole genome shotgun (WGS) entry which is preliminary data.</text>
</comment>
<keyword evidence="2" id="KW-1185">Reference proteome</keyword>
<evidence type="ECO:0000313" key="2">
    <source>
        <dbReference type="Proteomes" id="UP000036097"/>
    </source>
</evidence>
<dbReference type="RefSeq" id="WP_047879001.1">
    <property type="nucleotide sequence ID" value="NZ_LDOT01000013.1"/>
</dbReference>
<proteinExistence type="predicted"/>
<dbReference type="OrthoDB" id="5817243at2"/>
<protein>
    <submittedName>
        <fullName evidence="1">Uncharacterized protein</fullName>
    </submittedName>
</protein>
<dbReference type="Proteomes" id="UP000036097">
    <property type="component" value="Unassembled WGS sequence"/>
</dbReference>
<evidence type="ECO:0000313" key="1">
    <source>
        <dbReference type="EMBL" id="KLV05572.1"/>
    </source>
</evidence>